<dbReference type="AlphaFoldDB" id="A0A8H6YBJ1"/>
<evidence type="ECO:0000256" key="6">
    <source>
        <dbReference type="SAM" id="MobiDB-lite"/>
    </source>
</evidence>
<dbReference type="GO" id="GO:0005634">
    <property type="term" value="C:nucleus"/>
    <property type="evidence" value="ECO:0007669"/>
    <property type="project" value="UniProtKB-SubCell"/>
</dbReference>
<dbReference type="GO" id="GO:0000981">
    <property type="term" value="F:DNA-binding transcription factor activity, RNA polymerase II-specific"/>
    <property type="evidence" value="ECO:0007669"/>
    <property type="project" value="InterPro"/>
</dbReference>
<evidence type="ECO:0000256" key="3">
    <source>
        <dbReference type="ARBA" id="ARBA00023015"/>
    </source>
</evidence>
<protein>
    <recommendedName>
        <fullName evidence="7">Zn(2)-C6 fungal-type domain-containing protein</fullName>
    </recommendedName>
</protein>
<sequence length="716" mass="79101">MDPPAAAFSFQPNYEPSQAHDEDADKSTASKGPKRKRLAKACDACHKSKRRCDGTAPCSNCYFASKPCHYTDASGRPVAAPHTGKPDASKAPRNSAARSKTYSEDDQSRASTSQDSLDGERRQARKRVKNERPNILQTQESSSDSAPARDDGAQDRVAPLVLDHALTRELTNLFFTHCHPVRAVIHKPSFSASLSHNRVPSHLLFAICALAAPLSRQPRIRSTAPPRLSGRPFAHEAVSQMFDGSGHLICDPNLFTAQALCLLMVHDLVARDVGAPANSRYRDLALQIVQALGVHASSEQSGSPPVPTADFIHASIERECVRRIFWVIHIMDLQVSLYTQRLVSLSDTQLRLRLPVDETGFELAVHSTSPEYLYLPPVRTHWVSELGHFIRILSLFTQTEQILNRSDTNLSSLTDLEKRGEEWVSNLPDHLRFSDQNLQVQQSMFETSSNTGAWCFCCMHIYYAGFTLALHAARNNMMSYSMTSPAPMSQRPQWTVARLDMIMGMLGDRAKKSMIMGAFLWIQIKYCNRDDAQIRAWCHDYEEMWGTRISDLVAAATAPRLERGSSHPFPIPQSSKRLLPPAASSQMFPLGRSLDELRLHNHGNNWSSAPHAHMQLGMGSAFTVGSSGDKSTLKRANSDSEGDSSSKNGGASGRLGESLPSLKSSGLLDSWNSATASNTHPRTDMRELSVKPSSSMESDVRSSMPVGLQWLANESR</sequence>
<dbReference type="GO" id="GO:0008270">
    <property type="term" value="F:zinc ion binding"/>
    <property type="evidence" value="ECO:0007669"/>
    <property type="project" value="InterPro"/>
</dbReference>
<evidence type="ECO:0000256" key="5">
    <source>
        <dbReference type="ARBA" id="ARBA00023242"/>
    </source>
</evidence>
<accession>A0A8H6YBJ1</accession>
<dbReference type="PANTHER" id="PTHR47338">
    <property type="entry name" value="ZN(II)2CYS6 TRANSCRIPTION FACTOR (EUROFUNG)-RELATED"/>
    <property type="match status" value="1"/>
</dbReference>
<proteinExistence type="predicted"/>
<dbReference type="InterPro" id="IPR007219">
    <property type="entry name" value="XnlR_reg_dom"/>
</dbReference>
<dbReference type="SMART" id="SM00906">
    <property type="entry name" value="Fungal_trans"/>
    <property type="match status" value="1"/>
</dbReference>
<dbReference type="OrthoDB" id="2123952at2759"/>
<organism evidence="8 9">
    <name type="scientific">Mycena venus</name>
    <dbReference type="NCBI Taxonomy" id="2733690"/>
    <lineage>
        <taxon>Eukaryota</taxon>
        <taxon>Fungi</taxon>
        <taxon>Dikarya</taxon>
        <taxon>Basidiomycota</taxon>
        <taxon>Agaricomycotina</taxon>
        <taxon>Agaricomycetes</taxon>
        <taxon>Agaricomycetidae</taxon>
        <taxon>Agaricales</taxon>
        <taxon>Marasmiineae</taxon>
        <taxon>Mycenaceae</taxon>
        <taxon>Mycena</taxon>
    </lineage>
</organism>
<dbReference type="PROSITE" id="PS50048">
    <property type="entry name" value="ZN2_CY6_FUNGAL_2"/>
    <property type="match status" value="1"/>
</dbReference>
<evidence type="ECO:0000313" key="9">
    <source>
        <dbReference type="Proteomes" id="UP000620124"/>
    </source>
</evidence>
<evidence type="ECO:0000259" key="7">
    <source>
        <dbReference type="PROSITE" id="PS50048"/>
    </source>
</evidence>
<feature type="domain" description="Zn(2)-C6 fungal-type" evidence="7">
    <location>
        <begin position="41"/>
        <end position="70"/>
    </location>
</feature>
<dbReference type="Proteomes" id="UP000620124">
    <property type="component" value="Unassembled WGS sequence"/>
</dbReference>
<feature type="compositionally biased region" description="Polar residues" evidence="6">
    <location>
        <begin position="670"/>
        <end position="680"/>
    </location>
</feature>
<dbReference type="GO" id="GO:0003677">
    <property type="term" value="F:DNA binding"/>
    <property type="evidence" value="ECO:0007669"/>
    <property type="project" value="InterPro"/>
</dbReference>
<dbReference type="Pfam" id="PF04082">
    <property type="entry name" value="Fungal_trans"/>
    <property type="match status" value="1"/>
</dbReference>
<feature type="region of interest" description="Disordered" evidence="6">
    <location>
        <begin position="1"/>
        <end position="39"/>
    </location>
</feature>
<dbReference type="PROSITE" id="PS00463">
    <property type="entry name" value="ZN2_CY6_FUNGAL_1"/>
    <property type="match status" value="1"/>
</dbReference>
<keyword evidence="5" id="KW-0539">Nucleus</keyword>
<feature type="compositionally biased region" description="Low complexity" evidence="6">
    <location>
        <begin position="693"/>
        <end position="703"/>
    </location>
</feature>
<feature type="region of interest" description="Disordered" evidence="6">
    <location>
        <begin position="72"/>
        <end position="152"/>
    </location>
</feature>
<evidence type="ECO:0000256" key="2">
    <source>
        <dbReference type="ARBA" id="ARBA00022723"/>
    </source>
</evidence>
<evidence type="ECO:0000256" key="1">
    <source>
        <dbReference type="ARBA" id="ARBA00004123"/>
    </source>
</evidence>
<dbReference type="SMART" id="SM00066">
    <property type="entry name" value="GAL4"/>
    <property type="match status" value="1"/>
</dbReference>
<reference evidence="8" key="1">
    <citation type="submission" date="2020-05" db="EMBL/GenBank/DDBJ databases">
        <title>Mycena genomes resolve the evolution of fungal bioluminescence.</title>
        <authorList>
            <person name="Tsai I.J."/>
        </authorList>
    </citation>
    <scope>NUCLEOTIDE SEQUENCE</scope>
    <source>
        <strain evidence="8">CCC161011</strain>
    </source>
</reference>
<dbReference type="CDD" id="cd12148">
    <property type="entry name" value="fungal_TF_MHR"/>
    <property type="match status" value="1"/>
</dbReference>
<comment type="subcellular location">
    <subcellularLocation>
        <location evidence="1">Nucleus</location>
    </subcellularLocation>
</comment>
<dbReference type="InterPro" id="IPR036864">
    <property type="entry name" value="Zn2-C6_fun-type_DNA-bd_sf"/>
</dbReference>
<name>A0A8H6YBJ1_9AGAR</name>
<feature type="compositionally biased region" description="Basic and acidic residues" evidence="6">
    <location>
        <begin position="18"/>
        <end position="28"/>
    </location>
</feature>
<keyword evidence="3" id="KW-0805">Transcription regulation</keyword>
<keyword evidence="2" id="KW-0479">Metal-binding</keyword>
<evidence type="ECO:0000256" key="4">
    <source>
        <dbReference type="ARBA" id="ARBA00023163"/>
    </source>
</evidence>
<keyword evidence="9" id="KW-1185">Reference proteome</keyword>
<keyword evidence="4" id="KW-0804">Transcription</keyword>
<dbReference type="SUPFAM" id="SSF57701">
    <property type="entry name" value="Zn2/Cys6 DNA-binding domain"/>
    <property type="match status" value="1"/>
</dbReference>
<dbReference type="GO" id="GO:0006351">
    <property type="term" value="P:DNA-templated transcription"/>
    <property type="evidence" value="ECO:0007669"/>
    <property type="project" value="InterPro"/>
</dbReference>
<feature type="region of interest" description="Disordered" evidence="6">
    <location>
        <begin position="619"/>
        <end position="716"/>
    </location>
</feature>
<comment type="caution">
    <text evidence="8">The sequence shown here is derived from an EMBL/GenBank/DDBJ whole genome shotgun (WGS) entry which is preliminary data.</text>
</comment>
<feature type="compositionally biased region" description="Polar residues" evidence="6">
    <location>
        <begin position="135"/>
        <end position="145"/>
    </location>
</feature>
<dbReference type="Pfam" id="PF00172">
    <property type="entry name" value="Zn_clus"/>
    <property type="match status" value="1"/>
</dbReference>
<dbReference type="EMBL" id="JACAZI010000007">
    <property type="protein sequence ID" value="KAF7356708.1"/>
    <property type="molecule type" value="Genomic_DNA"/>
</dbReference>
<dbReference type="Gene3D" id="4.10.240.10">
    <property type="entry name" value="Zn(2)-C6 fungal-type DNA-binding domain"/>
    <property type="match status" value="1"/>
</dbReference>
<dbReference type="PANTHER" id="PTHR47338:SF5">
    <property type="entry name" value="ZN(II)2CYS6 TRANSCRIPTION FACTOR (EUROFUNG)"/>
    <property type="match status" value="1"/>
</dbReference>
<dbReference type="InterPro" id="IPR050815">
    <property type="entry name" value="TF_fung"/>
</dbReference>
<dbReference type="CDD" id="cd00067">
    <property type="entry name" value="GAL4"/>
    <property type="match status" value="1"/>
</dbReference>
<gene>
    <name evidence="8" type="ORF">MVEN_01005500</name>
</gene>
<dbReference type="InterPro" id="IPR001138">
    <property type="entry name" value="Zn2Cys6_DnaBD"/>
</dbReference>
<evidence type="ECO:0000313" key="8">
    <source>
        <dbReference type="EMBL" id="KAF7356708.1"/>
    </source>
</evidence>